<comment type="caution">
    <text evidence="2">The sequence shown here is derived from an EMBL/GenBank/DDBJ whole genome shotgun (WGS) entry which is preliminary data.</text>
</comment>
<dbReference type="InterPro" id="IPR039448">
    <property type="entry name" value="Beta_helix"/>
</dbReference>
<dbReference type="EMBL" id="BARV01040570">
    <property type="protein sequence ID" value="GAI55292.1"/>
    <property type="molecule type" value="Genomic_DNA"/>
</dbReference>
<dbReference type="SUPFAM" id="SSF51126">
    <property type="entry name" value="Pectin lyase-like"/>
    <property type="match status" value="1"/>
</dbReference>
<evidence type="ECO:0000259" key="1">
    <source>
        <dbReference type="Pfam" id="PF13229"/>
    </source>
</evidence>
<feature type="domain" description="Right handed beta helix" evidence="1">
    <location>
        <begin position="38"/>
        <end position="140"/>
    </location>
</feature>
<dbReference type="SMART" id="SM00710">
    <property type="entry name" value="PbH1"/>
    <property type="match status" value="3"/>
</dbReference>
<gene>
    <name evidence="2" type="ORF">S06H3_61766</name>
</gene>
<organism evidence="2">
    <name type="scientific">marine sediment metagenome</name>
    <dbReference type="NCBI Taxonomy" id="412755"/>
    <lineage>
        <taxon>unclassified sequences</taxon>
        <taxon>metagenomes</taxon>
        <taxon>ecological metagenomes</taxon>
    </lineage>
</organism>
<protein>
    <recommendedName>
        <fullName evidence="1">Right handed beta helix domain-containing protein</fullName>
    </recommendedName>
</protein>
<evidence type="ECO:0000313" key="2">
    <source>
        <dbReference type="EMBL" id="GAI55292.1"/>
    </source>
</evidence>
<feature type="non-terminal residue" evidence="2">
    <location>
        <position position="1"/>
    </location>
</feature>
<proteinExistence type="predicted"/>
<dbReference type="Gene3D" id="2.160.20.10">
    <property type="entry name" value="Single-stranded right-handed beta-helix, Pectin lyase-like"/>
    <property type="match status" value="1"/>
</dbReference>
<dbReference type="Pfam" id="PF13229">
    <property type="entry name" value="Beta_helix"/>
    <property type="match status" value="1"/>
</dbReference>
<name>X1PG47_9ZZZZ</name>
<dbReference type="InterPro" id="IPR012334">
    <property type="entry name" value="Pectin_lyas_fold"/>
</dbReference>
<dbReference type="InterPro" id="IPR011050">
    <property type="entry name" value="Pectin_lyase_fold/virulence"/>
</dbReference>
<sequence length="164" mass="17373">GSCVGIGADDVVPDNDVTDFLGISVDADQGRIKVAHSSGIETAGGFSGLTIRNNKIYGNSGLATDEPNNLKYGNGILLIRGSSDKVSGPATAFGPENLTIENNEIYNNEKNGIYAGPINKNYTITGNKIHGNGWDAIRVDLEGTYWNPTFEPTPASDWSCYNGS</sequence>
<reference evidence="2" key="1">
    <citation type="journal article" date="2014" name="Front. Microbiol.">
        <title>High frequency of phylogenetically diverse reductive dehalogenase-homologous genes in deep subseafloor sedimentary metagenomes.</title>
        <authorList>
            <person name="Kawai M."/>
            <person name="Futagami T."/>
            <person name="Toyoda A."/>
            <person name="Takaki Y."/>
            <person name="Nishi S."/>
            <person name="Hori S."/>
            <person name="Arai W."/>
            <person name="Tsubouchi T."/>
            <person name="Morono Y."/>
            <person name="Uchiyama I."/>
            <person name="Ito T."/>
            <person name="Fujiyama A."/>
            <person name="Inagaki F."/>
            <person name="Takami H."/>
        </authorList>
    </citation>
    <scope>NUCLEOTIDE SEQUENCE</scope>
    <source>
        <strain evidence="2">Expedition CK06-06</strain>
    </source>
</reference>
<feature type="non-terminal residue" evidence="2">
    <location>
        <position position="164"/>
    </location>
</feature>
<dbReference type="InterPro" id="IPR006626">
    <property type="entry name" value="PbH1"/>
</dbReference>
<accession>X1PG47</accession>
<dbReference type="AlphaFoldDB" id="X1PG47"/>